<dbReference type="InterPro" id="IPR011711">
    <property type="entry name" value="GntR_C"/>
</dbReference>
<dbReference type="PANTHER" id="PTHR43537">
    <property type="entry name" value="TRANSCRIPTIONAL REGULATOR, GNTR FAMILY"/>
    <property type="match status" value="1"/>
</dbReference>
<comment type="caution">
    <text evidence="5">The sequence shown here is derived from an EMBL/GenBank/DDBJ whole genome shotgun (WGS) entry which is preliminary data.</text>
</comment>
<dbReference type="InterPro" id="IPR036390">
    <property type="entry name" value="WH_DNA-bd_sf"/>
</dbReference>
<dbReference type="SMART" id="SM00345">
    <property type="entry name" value="HTH_GNTR"/>
    <property type="match status" value="1"/>
</dbReference>
<dbReference type="PROSITE" id="PS50949">
    <property type="entry name" value="HTH_GNTR"/>
    <property type="match status" value="1"/>
</dbReference>
<evidence type="ECO:0000259" key="4">
    <source>
        <dbReference type="PROSITE" id="PS50949"/>
    </source>
</evidence>
<keyword evidence="2" id="KW-0238">DNA-binding</keyword>
<evidence type="ECO:0000313" key="5">
    <source>
        <dbReference type="EMBL" id="RNB80548.1"/>
    </source>
</evidence>
<accession>A0A3M8CY40</accession>
<dbReference type="Gene3D" id="1.10.10.10">
    <property type="entry name" value="Winged helix-like DNA-binding domain superfamily/Winged helix DNA-binding domain"/>
    <property type="match status" value="1"/>
</dbReference>
<dbReference type="EMBL" id="RHHU01000017">
    <property type="protein sequence ID" value="RNB80548.1"/>
    <property type="molecule type" value="Genomic_DNA"/>
</dbReference>
<dbReference type="CDD" id="cd07377">
    <property type="entry name" value="WHTH_GntR"/>
    <property type="match status" value="1"/>
</dbReference>
<evidence type="ECO:0000256" key="2">
    <source>
        <dbReference type="ARBA" id="ARBA00023125"/>
    </source>
</evidence>
<organism evidence="5 6">
    <name type="scientific">Brevibacillus nitrificans</name>
    <dbReference type="NCBI Taxonomy" id="651560"/>
    <lineage>
        <taxon>Bacteria</taxon>
        <taxon>Bacillati</taxon>
        <taxon>Bacillota</taxon>
        <taxon>Bacilli</taxon>
        <taxon>Bacillales</taxon>
        <taxon>Paenibacillaceae</taxon>
        <taxon>Brevibacillus</taxon>
    </lineage>
</organism>
<proteinExistence type="predicted"/>
<dbReference type="Proteomes" id="UP000269573">
    <property type="component" value="Unassembled WGS sequence"/>
</dbReference>
<evidence type="ECO:0000256" key="3">
    <source>
        <dbReference type="ARBA" id="ARBA00023163"/>
    </source>
</evidence>
<keyword evidence="1" id="KW-0805">Transcription regulation</keyword>
<dbReference type="SUPFAM" id="SSF48008">
    <property type="entry name" value="GntR ligand-binding domain-like"/>
    <property type="match status" value="1"/>
</dbReference>
<dbReference type="SUPFAM" id="SSF46785">
    <property type="entry name" value="Winged helix' DNA-binding domain"/>
    <property type="match status" value="1"/>
</dbReference>
<dbReference type="InterPro" id="IPR036388">
    <property type="entry name" value="WH-like_DNA-bd_sf"/>
</dbReference>
<dbReference type="Pfam" id="PF00392">
    <property type="entry name" value="GntR"/>
    <property type="match status" value="1"/>
</dbReference>
<feature type="domain" description="HTH gntR-type" evidence="4">
    <location>
        <begin position="2"/>
        <end position="69"/>
    </location>
</feature>
<dbReference type="Pfam" id="PF07729">
    <property type="entry name" value="FCD"/>
    <property type="match status" value="1"/>
</dbReference>
<dbReference type="Gene3D" id="1.20.120.530">
    <property type="entry name" value="GntR ligand-binding domain-like"/>
    <property type="match status" value="1"/>
</dbReference>
<gene>
    <name evidence="5" type="ORF">EDM59_24790</name>
</gene>
<dbReference type="PANTHER" id="PTHR43537:SF5">
    <property type="entry name" value="UXU OPERON TRANSCRIPTIONAL REGULATOR"/>
    <property type="match status" value="1"/>
</dbReference>
<sequence>MSRQTETAYQFMKEKIFDGTFRPSQKLIESQLAELIGVSRNTVQKALLKLEQENLVEIETNKGATIKAYTLDEIIHYLEILDVLESLVVKNATHHLAADDMQQLETTVLQMEKCLDQNQLDEYTSLSMSFREIIYKAAKNQKAVELIRGIRSPLRRYQLRTMLLPGIKESSIKEHRKIYDALQKRDEQAVELAVRSDLAMVRESFLQNYQLLL</sequence>
<dbReference type="InterPro" id="IPR000524">
    <property type="entry name" value="Tscrpt_reg_HTH_GntR"/>
</dbReference>
<reference evidence="5 6" key="1">
    <citation type="submission" date="2018-10" db="EMBL/GenBank/DDBJ databases">
        <title>Phylogenomics of Brevibacillus.</title>
        <authorList>
            <person name="Dunlap C."/>
        </authorList>
    </citation>
    <scope>NUCLEOTIDE SEQUENCE [LARGE SCALE GENOMIC DNA]</scope>
    <source>
        <strain evidence="5 6">JCM 15774</strain>
    </source>
</reference>
<evidence type="ECO:0000313" key="6">
    <source>
        <dbReference type="Proteomes" id="UP000269573"/>
    </source>
</evidence>
<protein>
    <submittedName>
        <fullName evidence="5">GntR family transcriptional regulator</fullName>
    </submittedName>
</protein>
<keyword evidence="6" id="KW-1185">Reference proteome</keyword>
<evidence type="ECO:0000256" key="1">
    <source>
        <dbReference type="ARBA" id="ARBA00023015"/>
    </source>
</evidence>
<keyword evidence="3" id="KW-0804">Transcription</keyword>
<dbReference type="AlphaFoldDB" id="A0A3M8CY40"/>
<name>A0A3M8CY40_9BACL</name>
<dbReference type="InterPro" id="IPR008920">
    <property type="entry name" value="TF_FadR/GntR_C"/>
</dbReference>
<dbReference type="SMART" id="SM00895">
    <property type="entry name" value="FCD"/>
    <property type="match status" value="1"/>
</dbReference>
<dbReference type="RefSeq" id="WP_122926059.1">
    <property type="nucleotide sequence ID" value="NZ_RHHU01000017.1"/>
</dbReference>
<dbReference type="GO" id="GO:0003677">
    <property type="term" value="F:DNA binding"/>
    <property type="evidence" value="ECO:0007669"/>
    <property type="project" value="UniProtKB-KW"/>
</dbReference>
<dbReference type="GO" id="GO:0003700">
    <property type="term" value="F:DNA-binding transcription factor activity"/>
    <property type="evidence" value="ECO:0007669"/>
    <property type="project" value="InterPro"/>
</dbReference>